<dbReference type="EMBL" id="CP030840">
    <property type="protein sequence ID" value="AXC12844.1"/>
    <property type="molecule type" value="Genomic_DNA"/>
</dbReference>
<keyword evidence="2" id="KW-1185">Reference proteome</keyword>
<sequence>MRSELVYSAGIRIPNRFLLTTLTIKAVQSLHITSTRTEDTANRVFADVASGRFTDVKMPAVVIQPSMDPLLIAPAA</sequence>
<evidence type="ECO:0000313" key="2">
    <source>
        <dbReference type="Proteomes" id="UP000253606"/>
    </source>
</evidence>
<name>A0A2Z5G220_9BACT</name>
<dbReference type="RefSeq" id="WP_114207961.1">
    <property type="nucleotide sequence ID" value="NZ_CP030840.1"/>
</dbReference>
<dbReference type="Proteomes" id="UP000253606">
    <property type="component" value="Chromosome"/>
</dbReference>
<gene>
    <name evidence="1" type="ORF">ACPOL_3559</name>
</gene>
<dbReference type="KEGG" id="abas:ACPOL_3559"/>
<accession>A0A2Z5G220</accession>
<reference evidence="1 2" key="1">
    <citation type="journal article" date="2018" name="Front. Microbiol.">
        <title>Hydrolytic Capabilities as a Key to Environmental Success: Chitinolytic and Cellulolytic Acidobacteria From Acidic Sub-arctic Soils and Boreal Peatlands.</title>
        <authorList>
            <person name="Belova S.E."/>
            <person name="Ravin N.V."/>
            <person name="Pankratov T.A."/>
            <person name="Rakitin A.L."/>
            <person name="Ivanova A.A."/>
            <person name="Beletsky A.V."/>
            <person name="Mardanov A.V."/>
            <person name="Sinninghe Damste J.S."/>
            <person name="Dedysh S.N."/>
        </authorList>
    </citation>
    <scope>NUCLEOTIDE SEQUENCE [LARGE SCALE GENOMIC DNA]</scope>
    <source>
        <strain evidence="1 2">SBC82</strain>
    </source>
</reference>
<dbReference type="AlphaFoldDB" id="A0A2Z5G220"/>
<evidence type="ECO:0000313" key="1">
    <source>
        <dbReference type="EMBL" id="AXC12844.1"/>
    </source>
</evidence>
<proteinExistence type="predicted"/>
<organism evidence="1 2">
    <name type="scientific">Acidisarcina polymorpha</name>
    <dbReference type="NCBI Taxonomy" id="2211140"/>
    <lineage>
        <taxon>Bacteria</taxon>
        <taxon>Pseudomonadati</taxon>
        <taxon>Acidobacteriota</taxon>
        <taxon>Terriglobia</taxon>
        <taxon>Terriglobales</taxon>
        <taxon>Acidobacteriaceae</taxon>
        <taxon>Acidisarcina</taxon>
    </lineage>
</organism>
<protein>
    <submittedName>
        <fullName evidence="1">Uncharacterized protein</fullName>
    </submittedName>
</protein>
<dbReference type="OrthoDB" id="122677at2"/>